<comment type="cofactor">
    <cofactor evidence="1">
        <name>FAD</name>
        <dbReference type="ChEBI" id="CHEBI:57692"/>
    </cofactor>
</comment>
<dbReference type="GO" id="GO:0008860">
    <property type="term" value="F:ferredoxin-NAD+ reductase activity"/>
    <property type="evidence" value="ECO:0007669"/>
    <property type="project" value="UniProtKB-EC"/>
</dbReference>
<dbReference type="SUPFAM" id="SSF51905">
    <property type="entry name" value="FAD/NAD(P)-binding domain"/>
    <property type="match status" value="1"/>
</dbReference>
<dbReference type="PRINTS" id="PR00411">
    <property type="entry name" value="PNDRDTASEI"/>
</dbReference>
<evidence type="ECO:0000313" key="8">
    <source>
        <dbReference type="Proteomes" id="UP000540506"/>
    </source>
</evidence>
<dbReference type="Proteomes" id="UP000540506">
    <property type="component" value="Unassembled WGS sequence"/>
</dbReference>
<evidence type="ECO:0000256" key="4">
    <source>
        <dbReference type="ARBA" id="ARBA00023002"/>
    </source>
</evidence>
<evidence type="ECO:0000256" key="1">
    <source>
        <dbReference type="ARBA" id="ARBA00001974"/>
    </source>
</evidence>
<dbReference type="AlphaFoldDB" id="A0A7W7VZ01"/>
<dbReference type="Pfam" id="PF07992">
    <property type="entry name" value="Pyr_redox_2"/>
    <property type="match status" value="1"/>
</dbReference>
<keyword evidence="8" id="KW-1185">Reference proteome</keyword>
<dbReference type="PRINTS" id="PR00368">
    <property type="entry name" value="FADPNR"/>
</dbReference>
<keyword evidence="4 7" id="KW-0560">Oxidoreductase</keyword>
<dbReference type="InterPro" id="IPR028202">
    <property type="entry name" value="Reductase_C"/>
</dbReference>
<dbReference type="EMBL" id="JACHJV010000001">
    <property type="protein sequence ID" value="MBB4927180.1"/>
    <property type="molecule type" value="Genomic_DNA"/>
</dbReference>
<feature type="domain" description="FAD/NAD(P)-binding" evidence="5">
    <location>
        <begin position="7"/>
        <end position="303"/>
    </location>
</feature>
<dbReference type="Gene3D" id="3.30.390.30">
    <property type="match status" value="1"/>
</dbReference>
<dbReference type="Gene3D" id="3.50.50.60">
    <property type="entry name" value="FAD/NAD(P)-binding domain"/>
    <property type="match status" value="2"/>
</dbReference>
<name>A0A7W7VZ01_KITKI</name>
<dbReference type="Pfam" id="PF14759">
    <property type="entry name" value="Reductase_C"/>
    <property type="match status" value="1"/>
</dbReference>
<dbReference type="PANTHER" id="PTHR43557:SF2">
    <property type="entry name" value="RIESKE DOMAIN-CONTAINING PROTEIN-RELATED"/>
    <property type="match status" value="1"/>
</dbReference>
<dbReference type="GO" id="GO:0005737">
    <property type="term" value="C:cytoplasm"/>
    <property type="evidence" value="ECO:0007669"/>
    <property type="project" value="TreeGrafter"/>
</dbReference>
<dbReference type="InterPro" id="IPR023753">
    <property type="entry name" value="FAD/NAD-binding_dom"/>
</dbReference>
<evidence type="ECO:0000256" key="3">
    <source>
        <dbReference type="ARBA" id="ARBA00022827"/>
    </source>
</evidence>
<dbReference type="SUPFAM" id="SSF55424">
    <property type="entry name" value="FAD/NAD-linked reductases, dimerisation (C-terminal) domain"/>
    <property type="match status" value="1"/>
</dbReference>
<evidence type="ECO:0000259" key="5">
    <source>
        <dbReference type="Pfam" id="PF07992"/>
    </source>
</evidence>
<dbReference type="GO" id="GO:0051213">
    <property type="term" value="F:dioxygenase activity"/>
    <property type="evidence" value="ECO:0007669"/>
    <property type="project" value="UniProtKB-KW"/>
</dbReference>
<keyword evidence="7" id="KW-0223">Dioxygenase</keyword>
<keyword evidence="3" id="KW-0274">FAD</keyword>
<evidence type="ECO:0000259" key="6">
    <source>
        <dbReference type="Pfam" id="PF14759"/>
    </source>
</evidence>
<dbReference type="EC" id="1.18.1.3" evidence="7"/>
<evidence type="ECO:0000256" key="2">
    <source>
        <dbReference type="ARBA" id="ARBA00022630"/>
    </source>
</evidence>
<evidence type="ECO:0000313" key="7">
    <source>
        <dbReference type="EMBL" id="MBB4927180.1"/>
    </source>
</evidence>
<organism evidence="7 8">
    <name type="scientific">Kitasatospora kifunensis</name>
    <name type="common">Streptomyces kifunensis</name>
    <dbReference type="NCBI Taxonomy" id="58351"/>
    <lineage>
        <taxon>Bacteria</taxon>
        <taxon>Bacillati</taxon>
        <taxon>Actinomycetota</taxon>
        <taxon>Actinomycetes</taxon>
        <taxon>Kitasatosporales</taxon>
        <taxon>Streptomycetaceae</taxon>
        <taxon>Kitasatospora</taxon>
    </lineage>
</organism>
<sequence length="409" mass="44380">MDATAAHVIVGAGLAGAQAAGTLREEGYRGPLVLIGEESELPYERPPLSKGYLLGKDPREAVYVHPEEWYHEQRIDLRLRTAVTGLDPAAHRLTLADGRELDYAKLLLTTGASPRRLPVPGAELAGVHYLRRLAESDQLRALFRTAKQIAVIGAGWIGLEVTAAARAAGVEVTLLEALELPLLRVLGREVAEVFADLHRDHGVDLRFRAQVAELVGHDGAVTGVRLADGTVVPAEAVVIGIGIAPNTALAQAAGLTVSDGVATDQSLRTSDPDVFAAGDVANAYHPLFGRRVRLEHWANAVHQPRAAARAMLGQEIAFDRIPYFYTDQYEDFGMEYTGYVEPDAYDRVVFRGDVAGREFIAFWLAGDRVLAGMNVNVWDVTDPIRELVRSARPVDQQALADPDVPLNEL</sequence>
<proteinExistence type="predicted"/>
<dbReference type="InterPro" id="IPR036188">
    <property type="entry name" value="FAD/NAD-bd_sf"/>
</dbReference>
<reference evidence="7 8" key="1">
    <citation type="submission" date="2020-08" db="EMBL/GenBank/DDBJ databases">
        <title>Sequencing the genomes of 1000 actinobacteria strains.</title>
        <authorList>
            <person name="Klenk H.-P."/>
        </authorList>
    </citation>
    <scope>NUCLEOTIDE SEQUENCE [LARGE SCALE GENOMIC DNA]</scope>
    <source>
        <strain evidence="7 8">DSM 41654</strain>
    </source>
</reference>
<dbReference type="GO" id="GO:0016651">
    <property type="term" value="F:oxidoreductase activity, acting on NAD(P)H"/>
    <property type="evidence" value="ECO:0007669"/>
    <property type="project" value="TreeGrafter"/>
</dbReference>
<dbReference type="InterPro" id="IPR016156">
    <property type="entry name" value="FAD/NAD-linked_Rdtase_dimer_sf"/>
</dbReference>
<feature type="domain" description="Reductase C-terminal" evidence="6">
    <location>
        <begin position="323"/>
        <end position="409"/>
    </location>
</feature>
<accession>A0A7W7VZ01</accession>
<dbReference type="RefSeq" id="WP_184941208.1">
    <property type="nucleotide sequence ID" value="NZ_JACHJV010000001.1"/>
</dbReference>
<keyword evidence="2" id="KW-0285">Flavoprotein</keyword>
<gene>
    <name evidence="7" type="ORF">FHR34_006173</name>
</gene>
<protein>
    <submittedName>
        <fullName evidence="7">3-phenylpropionate/trans-cinnamate dioxygenase ferredoxin reductase subunit</fullName>
        <ecNumber evidence="7">1.18.1.3</ecNumber>
    </submittedName>
</protein>
<comment type="caution">
    <text evidence="7">The sequence shown here is derived from an EMBL/GenBank/DDBJ whole genome shotgun (WGS) entry which is preliminary data.</text>
</comment>
<dbReference type="InterPro" id="IPR050446">
    <property type="entry name" value="FAD-oxidoreductase/Apoptosis"/>
</dbReference>
<dbReference type="PANTHER" id="PTHR43557">
    <property type="entry name" value="APOPTOSIS-INDUCING FACTOR 1"/>
    <property type="match status" value="1"/>
</dbReference>